<feature type="domain" description="DHHA1" evidence="1">
    <location>
        <begin position="235"/>
        <end position="292"/>
    </location>
</feature>
<dbReference type="PANTHER" id="PTHR42146:SF1">
    <property type="entry name" value="OLIGORIBONUCLEASE NRNB"/>
    <property type="match status" value="1"/>
</dbReference>
<dbReference type="Proteomes" id="UP000002593">
    <property type="component" value="Chromosome"/>
</dbReference>
<evidence type="ECO:0000313" key="2">
    <source>
        <dbReference type="EMBL" id="ABM80312.1"/>
    </source>
</evidence>
<proteinExistence type="predicted"/>
<dbReference type="KEGG" id="hbu:Hbut_0446"/>
<dbReference type="STRING" id="415426.Hbut_0446"/>
<protein>
    <submittedName>
        <fullName evidence="2">Phosphohydrolase, DHH superfamily</fullName>
    </submittedName>
</protein>
<dbReference type="Pfam" id="PF02272">
    <property type="entry name" value="DHHA1"/>
    <property type="match status" value="1"/>
</dbReference>
<sequence length="331" mass="36723">MKVHIVTHTDLDGVASAAIYLRLSGLKLGVDASLTFTEPHKLHKTLQSIESVNRIVIMDLGPNTSTIEKIADTLAGFTSKGVAVEWYDHHRWQEEWIARLRELGVRVHIDTTTCAAGVVARYAPKELGIDVDDYAEKLAAITCAADLWRWDEPMATRLYRVVDRYRGARGDQWRRRLVEGFVSGSLWWPELDGALSDYLRLEFSGFNYALRNTVVRDINGCRVVAVLKRPGPPSASILGNILLSRFSADIAVIVRARGSKGISFRSSRINVREIAIRLGGGGHPKAAGAPLSLSLPERLIALFYPKVKLKAVMRSVEAVLRELGGCEKLRL</sequence>
<dbReference type="eggNOG" id="arCOG00423">
    <property type="taxonomic scope" value="Archaea"/>
</dbReference>
<dbReference type="PANTHER" id="PTHR42146">
    <property type="entry name" value="3',5'-CYCLIC-NUCLEOTIDE PHOSPHODIESTERASE"/>
    <property type="match status" value="1"/>
</dbReference>
<dbReference type="EnsemblBacteria" id="ABM80312">
    <property type="protein sequence ID" value="ABM80312"/>
    <property type="gene ID" value="Hbut_0446"/>
</dbReference>
<dbReference type="Gene3D" id="3.10.310.30">
    <property type="match status" value="1"/>
</dbReference>
<organism evidence="2 3">
    <name type="scientific">Hyperthermus butylicus (strain DSM 5456 / JCM 9403 / PLM1-5)</name>
    <dbReference type="NCBI Taxonomy" id="415426"/>
    <lineage>
        <taxon>Archaea</taxon>
        <taxon>Thermoproteota</taxon>
        <taxon>Thermoprotei</taxon>
        <taxon>Desulfurococcales</taxon>
        <taxon>Pyrodictiaceae</taxon>
        <taxon>Hyperthermus</taxon>
    </lineage>
</organism>
<gene>
    <name evidence="2" type="ordered locus">Hbut_0446</name>
</gene>
<dbReference type="InterPro" id="IPR052968">
    <property type="entry name" value="Nucleotide_metab_enz"/>
</dbReference>
<dbReference type="InterPro" id="IPR003156">
    <property type="entry name" value="DHHA1_dom"/>
</dbReference>
<accession>A2BK01</accession>
<dbReference type="RefSeq" id="WP_011821630.1">
    <property type="nucleotide sequence ID" value="NC_008818.1"/>
</dbReference>
<dbReference type="InterPro" id="IPR038763">
    <property type="entry name" value="DHH_sf"/>
</dbReference>
<dbReference type="HOGENOM" id="CLU_076809_0_0_2"/>
<dbReference type="AlphaFoldDB" id="A2BK01"/>
<dbReference type="EMBL" id="CP000493">
    <property type="protein sequence ID" value="ABM80312.1"/>
    <property type="molecule type" value="Genomic_DNA"/>
</dbReference>
<dbReference type="SUPFAM" id="SSF64182">
    <property type="entry name" value="DHH phosphoesterases"/>
    <property type="match status" value="1"/>
</dbReference>
<dbReference type="GO" id="GO:0003676">
    <property type="term" value="F:nucleic acid binding"/>
    <property type="evidence" value="ECO:0007669"/>
    <property type="project" value="InterPro"/>
</dbReference>
<reference evidence="2 3" key="1">
    <citation type="journal article" date="2007" name="Archaea">
        <title>The genome of Hyperthermus butylicus: a sulfur-reducing, peptide fermenting, neutrophilic Crenarchaeote growing up to 108 degrees C.</title>
        <authorList>
            <person name="Brugger K."/>
            <person name="Chen L."/>
            <person name="Stark M."/>
            <person name="Zibat A."/>
            <person name="Redder P."/>
            <person name="Ruepp A."/>
            <person name="Awayez M."/>
            <person name="She Q."/>
            <person name="Garrett R.A."/>
            <person name="Klenk H.P."/>
        </authorList>
    </citation>
    <scope>NUCLEOTIDE SEQUENCE [LARGE SCALE GENOMIC DNA]</scope>
    <source>
        <strain evidence="3">DSM 5456 / JCM 9403 / PLM1-5</strain>
    </source>
</reference>
<dbReference type="OrthoDB" id="18016at2157"/>
<evidence type="ECO:0000313" key="3">
    <source>
        <dbReference type="Proteomes" id="UP000002593"/>
    </source>
</evidence>
<dbReference type="GeneID" id="4782680"/>
<name>A2BK01_HYPBU</name>
<keyword evidence="3" id="KW-1185">Reference proteome</keyword>
<evidence type="ECO:0000259" key="1">
    <source>
        <dbReference type="Pfam" id="PF02272"/>
    </source>
</evidence>